<evidence type="ECO:0000313" key="4">
    <source>
        <dbReference type="Proteomes" id="UP000807469"/>
    </source>
</evidence>
<gene>
    <name evidence="3" type="ORF">BDN70DRAFT_813553</name>
</gene>
<dbReference type="AlphaFoldDB" id="A0A9P6CWK8"/>
<dbReference type="Proteomes" id="UP000807469">
    <property type="component" value="Unassembled WGS sequence"/>
</dbReference>
<evidence type="ECO:0000313" key="3">
    <source>
        <dbReference type="EMBL" id="KAF9475750.1"/>
    </source>
</evidence>
<dbReference type="InterPro" id="IPR051911">
    <property type="entry name" value="SDR_oxidoreductase"/>
</dbReference>
<keyword evidence="2" id="KW-0560">Oxidoreductase</keyword>
<dbReference type="PRINTS" id="PR00081">
    <property type="entry name" value="GDHRDH"/>
</dbReference>
<protein>
    <submittedName>
        <fullName evidence="3">NAD(P)-binding protein</fullName>
    </submittedName>
</protein>
<sequence length="293" mass="32110">MGSSTSEPFVWVITGCSSGIGRELTLAALKRGDKVIATARPESFDKIQDLKEQGAAVLELEVTAHIDELKKVAAEAIGIYGHVDVVMNNAGFLLPGGLEESTTEDMMIQFNTNVFGAMNVTRAFLPYMRARRTGTISFIGSCYGWRPAPFSGIYVASKFALRGMSYTLDEEIAPFGLRSICFDSGCFRTPVLSKLDKTKRWKAVIEDYKETGEAVNAALLAFDGTQKGDPVRGVNVIMDVIKREGVAQGKEVPSGFSLGQDCYETVKESCEKTLESLEAWRQVSMSTDYPDYL</sequence>
<name>A0A9P6CWK8_9AGAR</name>
<dbReference type="PANTHER" id="PTHR43976:SF16">
    <property type="entry name" value="SHORT-CHAIN DEHYDROGENASE_REDUCTASE FAMILY PROTEIN"/>
    <property type="match status" value="1"/>
</dbReference>
<dbReference type="SUPFAM" id="SSF51735">
    <property type="entry name" value="NAD(P)-binding Rossmann-fold domains"/>
    <property type="match status" value="1"/>
</dbReference>
<dbReference type="Gene3D" id="3.40.50.720">
    <property type="entry name" value="NAD(P)-binding Rossmann-like Domain"/>
    <property type="match status" value="1"/>
</dbReference>
<dbReference type="PANTHER" id="PTHR43976">
    <property type="entry name" value="SHORT CHAIN DEHYDROGENASE"/>
    <property type="match status" value="1"/>
</dbReference>
<dbReference type="CDD" id="cd05374">
    <property type="entry name" value="17beta-HSD-like_SDR_c"/>
    <property type="match status" value="1"/>
</dbReference>
<accession>A0A9P6CWK8</accession>
<dbReference type="EMBL" id="MU155320">
    <property type="protein sequence ID" value="KAF9475750.1"/>
    <property type="molecule type" value="Genomic_DNA"/>
</dbReference>
<proteinExistence type="inferred from homology"/>
<evidence type="ECO:0000256" key="1">
    <source>
        <dbReference type="ARBA" id="ARBA00006484"/>
    </source>
</evidence>
<keyword evidence="4" id="KW-1185">Reference proteome</keyword>
<reference evidence="3" key="1">
    <citation type="submission" date="2020-11" db="EMBL/GenBank/DDBJ databases">
        <authorList>
            <consortium name="DOE Joint Genome Institute"/>
            <person name="Ahrendt S."/>
            <person name="Riley R."/>
            <person name="Andreopoulos W."/>
            <person name="Labutti K."/>
            <person name="Pangilinan J."/>
            <person name="Ruiz-Duenas F.J."/>
            <person name="Barrasa J.M."/>
            <person name="Sanchez-Garcia M."/>
            <person name="Camarero S."/>
            <person name="Miyauchi S."/>
            <person name="Serrano A."/>
            <person name="Linde D."/>
            <person name="Babiker R."/>
            <person name="Drula E."/>
            <person name="Ayuso-Fernandez I."/>
            <person name="Pacheco R."/>
            <person name="Padilla G."/>
            <person name="Ferreira P."/>
            <person name="Barriuso J."/>
            <person name="Kellner H."/>
            <person name="Castanera R."/>
            <person name="Alfaro M."/>
            <person name="Ramirez L."/>
            <person name="Pisabarro A.G."/>
            <person name="Kuo A."/>
            <person name="Tritt A."/>
            <person name="Lipzen A."/>
            <person name="He G."/>
            <person name="Yan M."/>
            <person name="Ng V."/>
            <person name="Cullen D."/>
            <person name="Martin F."/>
            <person name="Rosso M.-N."/>
            <person name="Henrissat B."/>
            <person name="Hibbett D."/>
            <person name="Martinez A.T."/>
            <person name="Grigoriev I.V."/>
        </authorList>
    </citation>
    <scope>NUCLEOTIDE SEQUENCE</scope>
    <source>
        <strain evidence="3">CIRM-BRFM 674</strain>
    </source>
</reference>
<comment type="similarity">
    <text evidence="1">Belongs to the short-chain dehydrogenases/reductases (SDR) family.</text>
</comment>
<comment type="caution">
    <text evidence="3">The sequence shown here is derived from an EMBL/GenBank/DDBJ whole genome shotgun (WGS) entry which is preliminary data.</text>
</comment>
<dbReference type="GO" id="GO:0016491">
    <property type="term" value="F:oxidoreductase activity"/>
    <property type="evidence" value="ECO:0007669"/>
    <property type="project" value="UniProtKB-KW"/>
</dbReference>
<organism evidence="3 4">
    <name type="scientific">Pholiota conissans</name>
    <dbReference type="NCBI Taxonomy" id="109636"/>
    <lineage>
        <taxon>Eukaryota</taxon>
        <taxon>Fungi</taxon>
        <taxon>Dikarya</taxon>
        <taxon>Basidiomycota</taxon>
        <taxon>Agaricomycotina</taxon>
        <taxon>Agaricomycetes</taxon>
        <taxon>Agaricomycetidae</taxon>
        <taxon>Agaricales</taxon>
        <taxon>Agaricineae</taxon>
        <taxon>Strophariaceae</taxon>
        <taxon>Pholiota</taxon>
    </lineage>
</organism>
<dbReference type="OrthoDB" id="1274115at2759"/>
<dbReference type="InterPro" id="IPR036291">
    <property type="entry name" value="NAD(P)-bd_dom_sf"/>
</dbReference>
<dbReference type="Pfam" id="PF00106">
    <property type="entry name" value="adh_short"/>
    <property type="match status" value="1"/>
</dbReference>
<evidence type="ECO:0000256" key="2">
    <source>
        <dbReference type="ARBA" id="ARBA00023002"/>
    </source>
</evidence>
<dbReference type="InterPro" id="IPR002347">
    <property type="entry name" value="SDR_fam"/>
</dbReference>